<keyword evidence="2" id="KW-0732">Signal</keyword>
<dbReference type="InterPro" id="IPR001611">
    <property type="entry name" value="Leu-rich_rpt"/>
</dbReference>
<dbReference type="Proteomes" id="UP001472677">
    <property type="component" value="Unassembled WGS sequence"/>
</dbReference>
<evidence type="ECO:0000313" key="4">
    <source>
        <dbReference type="EMBL" id="KAK8563787.1"/>
    </source>
</evidence>
<protein>
    <submittedName>
        <fullName evidence="4">Uncharacterized protein</fullName>
    </submittedName>
</protein>
<dbReference type="PANTHER" id="PTHR48053:SF164">
    <property type="entry name" value="LEUCINE-RICH REPEAT-CONTAINING N-TERMINAL PLANT-TYPE DOMAIN-CONTAINING PROTEIN"/>
    <property type="match status" value="1"/>
</dbReference>
<dbReference type="PANTHER" id="PTHR48053">
    <property type="entry name" value="LEUCINE RICH REPEAT FAMILY PROTEIN, EXPRESSED"/>
    <property type="match status" value="1"/>
</dbReference>
<evidence type="ECO:0000256" key="1">
    <source>
        <dbReference type="ARBA" id="ARBA00004479"/>
    </source>
</evidence>
<dbReference type="InterPro" id="IPR032675">
    <property type="entry name" value="LRR_dom_sf"/>
</dbReference>
<sequence length="169" mass="18094">MMLLVLDSMESANTPCSSVSLLGENSTSNPHICTPFLEGPLPEELGRLPFLINIQIGLNNISGEIPPSLFNSSSLIVFAMVANRLTGTLPPDMSTNLTSLTTLFLGGNLLSGRIPPSIGNASSLTQVDLSNNSFSGQIPWLGNLPNIQVPSLQYNYSSWLVMDQVAWTS</sequence>
<proteinExistence type="predicted"/>
<dbReference type="EMBL" id="JBBPBM010000011">
    <property type="protein sequence ID" value="KAK8563787.1"/>
    <property type="molecule type" value="Genomic_DNA"/>
</dbReference>
<comment type="caution">
    <text evidence="4">The sequence shown here is derived from an EMBL/GenBank/DDBJ whole genome shotgun (WGS) entry which is preliminary data.</text>
</comment>
<comment type="subcellular location">
    <subcellularLocation>
        <location evidence="1">Membrane</location>
        <topology evidence="1">Single-pass type I membrane protein</topology>
    </subcellularLocation>
</comment>
<name>A0ABR2EP51_9ROSI</name>
<evidence type="ECO:0000313" key="5">
    <source>
        <dbReference type="Proteomes" id="UP001472677"/>
    </source>
</evidence>
<evidence type="ECO:0000256" key="3">
    <source>
        <dbReference type="ARBA" id="ARBA00023170"/>
    </source>
</evidence>
<keyword evidence="3" id="KW-0675">Receptor</keyword>
<reference evidence="4 5" key="1">
    <citation type="journal article" date="2024" name="G3 (Bethesda)">
        <title>Genome assembly of Hibiscus sabdariffa L. provides insights into metabolisms of medicinal natural products.</title>
        <authorList>
            <person name="Kim T."/>
        </authorList>
    </citation>
    <scope>NUCLEOTIDE SEQUENCE [LARGE SCALE GENOMIC DNA]</scope>
    <source>
        <strain evidence="4">TK-2024</strain>
        <tissue evidence="4">Old leaves</tissue>
    </source>
</reference>
<dbReference type="InterPro" id="IPR051716">
    <property type="entry name" value="Plant_RL_S/T_kinase"/>
</dbReference>
<evidence type="ECO:0000256" key="2">
    <source>
        <dbReference type="ARBA" id="ARBA00022729"/>
    </source>
</evidence>
<dbReference type="SUPFAM" id="SSF52058">
    <property type="entry name" value="L domain-like"/>
    <property type="match status" value="1"/>
</dbReference>
<keyword evidence="5" id="KW-1185">Reference proteome</keyword>
<organism evidence="4 5">
    <name type="scientific">Hibiscus sabdariffa</name>
    <name type="common">roselle</name>
    <dbReference type="NCBI Taxonomy" id="183260"/>
    <lineage>
        <taxon>Eukaryota</taxon>
        <taxon>Viridiplantae</taxon>
        <taxon>Streptophyta</taxon>
        <taxon>Embryophyta</taxon>
        <taxon>Tracheophyta</taxon>
        <taxon>Spermatophyta</taxon>
        <taxon>Magnoliopsida</taxon>
        <taxon>eudicotyledons</taxon>
        <taxon>Gunneridae</taxon>
        <taxon>Pentapetalae</taxon>
        <taxon>rosids</taxon>
        <taxon>malvids</taxon>
        <taxon>Malvales</taxon>
        <taxon>Malvaceae</taxon>
        <taxon>Malvoideae</taxon>
        <taxon>Hibiscus</taxon>
    </lineage>
</organism>
<dbReference type="Gene3D" id="3.80.10.10">
    <property type="entry name" value="Ribonuclease Inhibitor"/>
    <property type="match status" value="1"/>
</dbReference>
<gene>
    <name evidence="4" type="ORF">V6N12_035927</name>
</gene>
<accession>A0ABR2EP51</accession>
<dbReference type="Pfam" id="PF00560">
    <property type="entry name" value="LRR_1"/>
    <property type="match status" value="2"/>
</dbReference>